<dbReference type="Gene3D" id="3.40.630.10">
    <property type="entry name" value="Zn peptidases"/>
    <property type="match status" value="1"/>
</dbReference>
<dbReference type="InterPro" id="IPR046450">
    <property type="entry name" value="PA_dom_sf"/>
</dbReference>
<gene>
    <name evidence="3" type="ORF">MRBLWS13_003076</name>
</gene>
<feature type="domain" description="Peptidase M28" evidence="2">
    <location>
        <begin position="317"/>
        <end position="533"/>
    </location>
</feature>
<organism evidence="3">
    <name type="scientific">Microbacterium sp. LWS13-1.2</name>
    <dbReference type="NCBI Taxonomy" id="3135264"/>
    <lineage>
        <taxon>Bacteria</taxon>
        <taxon>Bacillati</taxon>
        <taxon>Actinomycetota</taxon>
        <taxon>Actinomycetes</taxon>
        <taxon>Micrococcales</taxon>
        <taxon>Microbacteriaceae</taxon>
        <taxon>Microbacterium</taxon>
    </lineage>
</organism>
<dbReference type="Pfam" id="PF04389">
    <property type="entry name" value="Peptidase_M28"/>
    <property type="match status" value="1"/>
</dbReference>
<dbReference type="PANTHER" id="PTHR12147:SF26">
    <property type="entry name" value="PEPTIDASE M28 DOMAIN-CONTAINING PROTEIN"/>
    <property type="match status" value="1"/>
</dbReference>
<dbReference type="InterPro" id="IPR045175">
    <property type="entry name" value="M28_fam"/>
</dbReference>
<dbReference type="PANTHER" id="PTHR12147">
    <property type="entry name" value="METALLOPEPTIDASE M28 FAMILY MEMBER"/>
    <property type="match status" value="1"/>
</dbReference>
<dbReference type="AlphaFoldDB" id="A0AAU6SEC9"/>
<proteinExistence type="predicted"/>
<dbReference type="InterPro" id="IPR007484">
    <property type="entry name" value="Peptidase_M28"/>
</dbReference>
<evidence type="ECO:0000313" key="3">
    <source>
        <dbReference type="EMBL" id="WZO35375.1"/>
    </source>
</evidence>
<dbReference type="RefSeq" id="WP_349426217.1">
    <property type="nucleotide sequence ID" value="NZ_CP151632.1"/>
</dbReference>
<dbReference type="SUPFAM" id="SSF52025">
    <property type="entry name" value="PA domain"/>
    <property type="match status" value="1"/>
</dbReference>
<sequence length="567" mass="57453">MAKSAALVGAGGLLGAIAGAAVVSAVAAPLLAQAVATGIDFDAVASAVDLDAIAGGVDLGGAGDLVSGAGEAVSGIGEQGAPALAAPPADTSDLTEAVTAAGLQTHLDALQAIATANGGNRAAGTPGYLASLEYVEEALGEAGYLTQRQPFSYELIDYEGSTLDQTAPGDESYAFEDDFYPMEYTGSGTVEAAVQAVDVNLSGDRASTSGCESADFAGFLAGSIALIQRGSCDFSVKATNAVAAGAVGVVIFNQGNDVEGDDRFGVFGGTLGTSTWTATPVPVISTSFEVGEEFVGTAGLVLRIDVVTNSTTIDTWNLLADTPTGRTDRTVVVGAHLDSVPAGPGINDNGSGTASLMETALQLADLGIETENRIRFAFWGGEEDGLQGSNHYVAQLSKAEVKEHLVNLNFDMLGSPNGGRFVYDGDGDAFGTTGPNGSDVVEGVFDGWFASQNLVTEPTAFDGRSDYFAFIGAGIPAGGLFSGAEDIKTAEQVTKFGGTAGVALDPCYHQACDTSTNINPVLFEQLADAAAHATLVFADTQSSVNGTAKGKALGQWSPAFKGDRALR</sequence>
<name>A0AAU6SEC9_9MICO</name>
<dbReference type="Gene3D" id="3.50.30.30">
    <property type="match status" value="1"/>
</dbReference>
<evidence type="ECO:0000259" key="1">
    <source>
        <dbReference type="Pfam" id="PF02225"/>
    </source>
</evidence>
<dbReference type="SUPFAM" id="SSF53187">
    <property type="entry name" value="Zn-dependent exopeptidases"/>
    <property type="match status" value="1"/>
</dbReference>
<dbReference type="EMBL" id="CP151632">
    <property type="protein sequence ID" value="WZO35375.1"/>
    <property type="molecule type" value="Genomic_DNA"/>
</dbReference>
<accession>A0AAU6SEC9</accession>
<dbReference type="Pfam" id="PF02225">
    <property type="entry name" value="PA"/>
    <property type="match status" value="1"/>
</dbReference>
<feature type="domain" description="PA" evidence="1">
    <location>
        <begin position="207"/>
        <end position="293"/>
    </location>
</feature>
<reference evidence="3" key="1">
    <citation type="submission" date="2024-04" db="EMBL/GenBank/DDBJ databases">
        <authorList>
            <person name="Roder T."/>
            <person name="Oberhansli S."/>
            <person name="Kreuzer M."/>
        </authorList>
    </citation>
    <scope>NUCLEOTIDE SEQUENCE</scope>
    <source>
        <strain evidence="3">LWS13-1.2</strain>
    </source>
</reference>
<dbReference type="InterPro" id="IPR003137">
    <property type="entry name" value="PA_domain"/>
</dbReference>
<protein>
    <submittedName>
        <fullName evidence="3">M20/M25/M40 family metallo-hydrolase</fullName>
    </submittedName>
</protein>
<dbReference type="GO" id="GO:0008235">
    <property type="term" value="F:metalloexopeptidase activity"/>
    <property type="evidence" value="ECO:0007669"/>
    <property type="project" value="InterPro"/>
</dbReference>
<dbReference type="GO" id="GO:0006508">
    <property type="term" value="P:proteolysis"/>
    <property type="evidence" value="ECO:0007669"/>
    <property type="project" value="InterPro"/>
</dbReference>
<evidence type="ECO:0000259" key="2">
    <source>
        <dbReference type="Pfam" id="PF04389"/>
    </source>
</evidence>